<dbReference type="GO" id="GO:0031640">
    <property type="term" value="P:killing of cells of another organism"/>
    <property type="evidence" value="ECO:0007669"/>
    <property type="project" value="UniProtKB-KW"/>
</dbReference>
<dbReference type="Pfam" id="PF10145">
    <property type="entry name" value="PhageMin_Tail"/>
    <property type="match status" value="1"/>
</dbReference>
<keyword evidence="3 4" id="KW-0081">Bacteriolytic enzyme</keyword>
<dbReference type="SUPFAM" id="SSF53955">
    <property type="entry name" value="Lysozyme-like"/>
    <property type="match status" value="1"/>
</dbReference>
<dbReference type="EC" id="3.2.1.17" evidence="4"/>
<dbReference type="Proteomes" id="UP000023430">
    <property type="component" value="Unassembled WGS sequence"/>
</dbReference>
<evidence type="ECO:0000313" key="8">
    <source>
        <dbReference type="Proteomes" id="UP000023430"/>
    </source>
</evidence>
<comment type="catalytic activity">
    <reaction evidence="4">
        <text>Hydrolysis of (1-&gt;4)-beta-linkages between N-acetylmuramic acid and N-acetyl-D-glucosamine residues in a peptidoglycan and between N-acetyl-D-glucosamine residues in chitodextrins.</text>
        <dbReference type="EC" id="3.2.1.17"/>
    </reaction>
</comment>
<dbReference type="eggNOG" id="COG3064">
    <property type="taxonomic scope" value="Bacteria"/>
</dbReference>
<evidence type="ECO:0000313" key="7">
    <source>
        <dbReference type="EMBL" id="ETX26849.1"/>
    </source>
</evidence>
<keyword evidence="4" id="KW-0326">Glycosidase</keyword>
<dbReference type="PATRIC" id="fig|1449351.3.peg.4240"/>
<dbReference type="Gene3D" id="1.10.530.40">
    <property type="match status" value="1"/>
</dbReference>
<comment type="similarity">
    <text evidence="4">Belongs to the glycosyl hydrolase 24 family.</text>
</comment>
<keyword evidence="8" id="KW-1185">Reference proteome</keyword>
<dbReference type="PANTHER" id="PTHR37813">
    <property type="entry name" value="FELS-2 PROPHAGE PROTEIN"/>
    <property type="match status" value="1"/>
</dbReference>
<dbReference type="GO" id="GO:0003796">
    <property type="term" value="F:lysozyme activity"/>
    <property type="evidence" value="ECO:0007669"/>
    <property type="project" value="UniProtKB-EC"/>
</dbReference>
<feature type="coiled-coil region" evidence="5">
    <location>
        <begin position="974"/>
        <end position="1008"/>
    </location>
</feature>
<feature type="coiled-coil region" evidence="5">
    <location>
        <begin position="550"/>
        <end position="577"/>
    </location>
</feature>
<accession>X7F448</accession>
<evidence type="ECO:0000256" key="2">
    <source>
        <dbReference type="ARBA" id="ARBA00022612"/>
    </source>
</evidence>
<organism evidence="7 8">
    <name type="scientific">Roseivivax isoporae LMG 25204</name>
    <dbReference type="NCBI Taxonomy" id="1449351"/>
    <lineage>
        <taxon>Bacteria</taxon>
        <taxon>Pseudomonadati</taxon>
        <taxon>Pseudomonadota</taxon>
        <taxon>Alphaproteobacteria</taxon>
        <taxon>Rhodobacterales</taxon>
        <taxon>Roseobacteraceae</taxon>
        <taxon>Roseivivax</taxon>
    </lineage>
</organism>
<dbReference type="RefSeq" id="WP_043774705.1">
    <property type="nucleotide sequence ID" value="NZ_JAME01000051.1"/>
</dbReference>
<reference evidence="7 8" key="1">
    <citation type="submission" date="2014-01" db="EMBL/GenBank/DDBJ databases">
        <title>Roseivivax isoporae LMG 25204 Genome Sequencing.</title>
        <authorList>
            <person name="Lai Q."/>
            <person name="Li G."/>
            <person name="Shao Z."/>
        </authorList>
    </citation>
    <scope>NUCLEOTIDE SEQUENCE [LARGE SCALE GENOMIC DNA]</scope>
    <source>
        <strain evidence="7 8">LMG 25204</strain>
    </source>
</reference>
<dbReference type="GO" id="GO:0016998">
    <property type="term" value="P:cell wall macromolecule catabolic process"/>
    <property type="evidence" value="ECO:0007669"/>
    <property type="project" value="InterPro"/>
</dbReference>
<name>X7F448_9RHOB</name>
<evidence type="ECO:0000259" key="6">
    <source>
        <dbReference type="Pfam" id="PF10145"/>
    </source>
</evidence>
<dbReference type="NCBIfam" id="TIGR01760">
    <property type="entry name" value="tape_meas_TP901"/>
    <property type="match status" value="1"/>
</dbReference>
<proteinExistence type="inferred from homology"/>
<keyword evidence="1 4" id="KW-0929">Antimicrobial</keyword>
<evidence type="ECO:0000256" key="4">
    <source>
        <dbReference type="RuleBase" id="RU003788"/>
    </source>
</evidence>
<dbReference type="EMBL" id="JAME01000051">
    <property type="protein sequence ID" value="ETX26849.1"/>
    <property type="molecule type" value="Genomic_DNA"/>
</dbReference>
<protein>
    <recommendedName>
        <fullName evidence="4">Lysozyme</fullName>
        <ecNumber evidence="4">3.2.1.17</ecNumber>
    </recommendedName>
</protein>
<dbReference type="InterPro" id="IPR023346">
    <property type="entry name" value="Lysozyme-like_dom_sf"/>
</dbReference>
<evidence type="ECO:0000256" key="1">
    <source>
        <dbReference type="ARBA" id="ARBA00022529"/>
    </source>
</evidence>
<gene>
    <name evidence="7" type="ORF">RISW2_18815</name>
</gene>
<dbReference type="PANTHER" id="PTHR37813:SF1">
    <property type="entry name" value="FELS-2 PROPHAGE PROTEIN"/>
    <property type="match status" value="1"/>
</dbReference>
<dbReference type="GO" id="GO:0042742">
    <property type="term" value="P:defense response to bacterium"/>
    <property type="evidence" value="ECO:0007669"/>
    <property type="project" value="UniProtKB-KW"/>
</dbReference>
<evidence type="ECO:0000256" key="3">
    <source>
        <dbReference type="ARBA" id="ARBA00022638"/>
    </source>
</evidence>
<dbReference type="eggNOG" id="COG3772">
    <property type="taxonomic scope" value="Bacteria"/>
</dbReference>
<dbReference type="eggNOG" id="COG5283">
    <property type="taxonomic scope" value="Bacteria"/>
</dbReference>
<dbReference type="InterPro" id="IPR023347">
    <property type="entry name" value="Lysozyme_dom_sf"/>
</dbReference>
<keyword evidence="2" id="KW-1188">Viral release from host cell</keyword>
<dbReference type="InterPro" id="IPR010090">
    <property type="entry name" value="Phage_tape_meas"/>
</dbReference>
<sequence length="1321" mass="138659">MNGRTRSYSIRLSAEGKRQLEADLRALGVSGERSLRRIQGAARPASAGLQATDRSARELRGSLAAVGRELPALQRLAGFLGTTALAGGIVAFGRASLDVAGQFQAAMKRVEAATLAPADALERLRRAALDTGGSTAFTAREAADAIEILAKNGLGVADILGGALTATVNLAGGLGAELAPAGDLVTDVMQQFGLAASDLPDVVDAITGAALKSKFGFDDLRLAIGQAGGVAGQFGGDYRETLAVISATAAGFASGSDAGTSYKNFLQRLTPQSDQAADAMQRLALEFYNADGSMKSMIEIAGELQDATVALNDEARNSAFQTIFGTDAIRTALLLADQGADGLRDVAAALGDVSAAQQAEVRLRGLEGALKEVAAAWEAMQLASADAGGLDLAEAAVRRLTEALRYVSENFAQVEEVAERVAQALVVFLVGRGVTLAIAKAAAMRAAYIELAGAVTGVGTAASRSVGALTRLGAAARVLTRTLGGPLSLAMTAASVAALAIDFDSTSDAVERADSAAMEAVRALDAFRDASRRAADEQARLGETVSDATRSMLEQSRAQLEQALSDVERTYEAARDSFGRGNLRGLQRQLSVEGSLPGRARSELEAMLFPRDAANGFMQRLESMAQSVRDGRNDVGDLAAEFERLQAAGSVLEGVRDRILDILDSGDRLRDNPALAGFREAAREAGLFEDELAAIAEAASEQQLADAYLELVRALTEATEAGKLLRAEGLSGFRENLDSLVETEDRLDEIRDALQGNLDLAEDIDGRRPFDETADSAEEAAAAVRRLTGAAAEYYRSRELGSEPPAGAEDTLKRISGVADGQEASAILLRFFEGFQATAKMDVNAYRAGYGSDTVTLADGSIRKVVEGMRVSVEDAERDLYRRVGEFQDVVIGQIGAERFDAFTGSQKAALTSIAYNYGELPGRILGPVRGGSDADIAAAIRSLQGDNDGINARRRRTEAAVFGRGLGVDAGVEAAAAARKAAAEDAAQAAEDRAEAQAREAETLQRLVAIGDEQIAQLQLETELTGKSAAEQVRLRTMFELLTAAKQAGIDPERQLTEDGRRLIDVYREQAAAIAARTTAQEQSQAASDAERARFEESKGAVRSAFEELKPGGGGITAFWDSLLGHIGDKLWQLALDPVWDILARLLDDVLGGFGAGVGAPAPAAVPSRASGGGLDRYAGGGRIAERAAGLLSGAGGKRQDNLLFWGSRGEFMQPAAAVDYYGADFMEAVRQRRFPRLADGGSLGGMPAVPTGPRGGAPVVNVPVTVRNESGAQVSAERNPQGGIDVHVTDRMIDDYFARGRGDGALRRRFGMRARPQGA</sequence>
<dbReference type="STRING" id="1449351.RISW2_18815"/>
<evidence type="ECO:0000256" key="5">
    <source>
        <dbReference type="SAM" id="Coils"/>
    </source>
</evidence>
<dbReference type="Pfam" id="PF00959">
    <property type="entry name" value="Phage_lysozyme"/>
    <property type="match status" value="1"/>
</dbReference>
<feature type="domain" description="Phage tail tape measure protein" evidence="6">
    <location>
        <begin position="126"/>
        <end position="325"/>
    </location>
</feature>
<keyword evidence="5" id="KW-0175">Coiled coil</keyword>
<comment type="caution">
    <text evidence="7">The sequence shown here is derived from an EMBL/GenBank/DDBJ whole genome shotgun (WGS) entry which is preliminary data.</text>
</comment>
<dbReference type="GO" id="GO:0009253">
    <property type="term" value="P:peptidoglycan catabolic process"/>
    <property type="evidence" value="ECO:0007669"/>
    <property type="project" value="InterPro"/>
</dbReference>
<dbReference type="InterPro" id="IPR002196">
    <property type="entry name" value="Glyco_hydro_24"/>
</dbReference>
<keyword evidence="4" id="KW-0378">Hydrolase</keyword>